<reference evidence="4" key="1">
    <citation type="submission" date="2013-08" db="EMBL/GenBank/DDBJ databases">
        <authorList>
            <person name="Mendez C."/>
            <person name="Richter M."/>
            <person name="Ferrer M."/>
            <person name="Sanchez J."/>
        </authorList>
    </citation>
    <scope>NUCLEOTIDE SEQUENCE</scope>
</reference>
<comment type="similarity">
    <text evidence="1">Belongs to the bacterial solute-binding protein 1 family.</text>
</comment>
<feature type="non-terminal residue" evidence="4">
    <location>
        <position position="1"/>
    </location>
</feature>
<accession>T0Z6L5</accession>
<dbReference type="Pfam" id="PF13416">
    <property type="entry name" value="SBP_bac_8"/>
    <property type="match status" value="1"/>
</dbReference>
<evidence type="ECO:0000256" key="3">
    <source>
        <dbReference type="ARBA" id="ARBA00022729"/>
    </source>
</evidence>
<dbReference type="GO" id="GO:0055052">
    <property type="term" value="C:ATP-binding cassette (ABC) transporter complex, substrate-binding subunit-containing"/>
    <property type="evidence" value="ECO:0007669"/>
    <property type="project" value="TreeGrafter"/>
</dbReference>
<comment type="caution">
    <text evidence="4">The sequence shown here is derived from an EMBL/GenBank/DDBJ whole genome shotgun (WGS) entry which is preliminary data.</text>
</comment>
<evidence type="ECO:0000256" key="1">
    <source>
        <dbReference type="ARBA" id="ARBA00008520"/>
    </source>
</evidence>
<gene>
    <name evidence="4" type="ORF">B2A_10955</name>
</gene>
<dbReference type="InterPro" id="IPR006059">
    <property type="entry name" value="SBP"/>
</dbReference>
<keyword evidence="3" id="KW-0732">Signal</keyword>
<feature type="non-terminal residue" evidence="4">
    <location>
        <position position="161"/>
    </location>
</feature>
<dbReference type="SUPFAM" id="SSF53850">
    <property type="entry name" value="Periplasmic binding protein-like II"/>
    <property type="match status" value="1"/>
</dbReference>
<dbReference type="PANTHER" id="PTHR30061:SF50">
    <property type="entry name" value="MALTOSE_MALTODEXTRIN-BINDING PERIPLASMIC PROTEIN"/>
    <property type="match status" value="1"/>
</dbReference>
<name>T0Z6L5_9ZZZZ</name>
<dbReference type="AlphaFoldDB" id="T0Z6L5"/>
<sequence>SIPWTSRAVTAQLAKWHQLYADGYTNKNVITSIGSLIAFEHGKSAMLIKGNWDLAQLYQAMGSNLGTFVPPFSNHPVHGVVQYPGDGFSMTTYSQHKPEAAEFLRFLTTPQAGRIVAASGLIPDVRGVASSNPVSQQMLAFAAKDGMATYPMLDNVTQPNV</sequence>
<dbReference type="GO" id="GO:1901982">
    <property type="term" value="F:maltose binding"/>
    <property type="evidence" value="ECO:0007669"/>
    <property type="project" value="TreeGrafter"/>
</dbReference>
<keyword evidence="2" id="KW-0813">Transport</keyword>
<dbReference type="GO" id="GO:0015768">
    <property type="term" value="P:maltose transport"/>
    <property type="evidence" value="ECO:0007669"/>
    <property type="project" value="TreeGrafter"/>
</dbReference>
<organism evidence="4">
    <name type="scientific">mine drainage metagenome</name>
    <dbReference type="NCBI Taxonomy" id="410659"/>
    <lineage>
        <taxon>unclassified sequences</taxon>
        <taxon>metagenomes</taxon>
        <taxon>ecological metagenomes</taxon>
    </lineage>
</organism>
<dbReference type="GO" id="GO:0042956">
    <property type="term" value="P:maltodextrin transmembrane transport"/>
    <property type="evidence" value="ECO:0007669"/>
    <property type="project" value="TreeGrafter"/>
</dbReference>
<dbReference type="EMBL" id="AUZZ01007889">
    <property type="protein sequence ID" value="EQD40673.1"/>
    <property type="molecule type" value="Genomic_DNA"/>
</dbReference>
<reference evidence="4" key="2">
    <citation type="journal article" date="2014" name="ISME J.">
        <title>Microbial stratification in low pH oxic and suboxic macroscopic growths along an acid mine drainage.</title>
        <authorList>
            <person name="Mendez-Garcia C."/>
            <person name="Mesa V."/>
            <person name="Sprenger R.R."/>
            <person name="Richter M."/>
            <person name="Diez M.S."/>
            <person name="Solano J."/>
            <person name="Bargiela R."/>
            <person name="Golyshina O.V."/>
            <person name="Manteca A."/>
            <person name="Ramos J.L."/>
            <person name="Gallego J.R."/>
            <person name="Llorente I."/>
            <person name="Martins Dos Santos V.A."/>
            <person name="Jensen O.N."/>
            <person name="Pelaez A.I."/>
            <person name="Sanchez J."/>
            <person name="Ferrer M."/>
        </authorList>
    </citation>
    <scope>NUCLEOTIDE SEQUENCE</scope>
</reference>
<dbReference type="Gene3D" id="3.40.190.10">
    <property type="entry name" value="Periplasmic binding protein-like II"/>
    <property type="match status" value="1"/>
</dbReference>
<evidence type="ECO:0000313" key="4">
    <source>
        <dbReference type="EMBL" id="EQD40673.1"/>
    </source>
</evidence>
<dbReference type="PANTHER" id="PTHR30061">
    <property type="entry name" value="MALTOSE-BINDING PERIPLASMIC PROTEIN"/>
    <property type="match status" value="1"/>
</dbReference>
<evidence type="ECO:0000256" key="2">
    <source>
        <dbReference type="ARBA" id="ARBA00022448"/>
    </source>
</evidence>
<proteinExistence type="inferred from homology"/>
<protein>
    <submittedName>
        <fullName evidence="4">Extracellular solute-binding protein family 1</fullName>
    </submittedName>
</protein>